<dbReference type="InterPro" id="IPR043906">
    <property type="entry name" value="Gfo/Idh/MocA_OxRdtase_bact_C"/>
</dbReference>
<dbReference type="EMBL" id="NIDE01000005">
    <property type="protein sequence ID" value="OWK41586.1"/>
    <property type="molecule type" value="Genomic_DNA"/>
</dbReference>
<dbReference type="SUPFAM" id="SSF51735">
    <property type="entry name" value="NAD(P)-binding Rossmann-fold domains"/>
    <property type="match status" value="1"/>
</dbReference>
<dbReference type="PROSITE" id="PS51318">
    <property type="entry name" value="TAT"/>
    <property type="match status" value="1"/>
</dbReference>
<evidence type="ECO:0000256" key="1">
    <source>
        <dbReference type="SAM" id="SignalP"/>
    </source>
</evidence>
<dbReference type="InterPro" id="IPR006311">
    <property type="entry name" value="TAT_signal"/>
</dbReference>
<feature type="chain" id="PRO_5012962950" evidence="1">
    <location>
        <begin position="31"/>
        <end position="490"/>
    </location>
</feature>
<keyword evidence="5" id="KW-1185">Reference proteome</keyword>
<dbReference type="InterPro" id="IPR036291">
    <property type="entry name" value="NAD(P)-bd_dom_sf"/>
</dbReference>
<dbReference type="InterPro" id="IPR000683">
    <property type="entry name" value="Gfo/Idh/MocA-like_OxRdtase_N"/>
</dbReference>
<dbReference type="Pfam" id="PF19051">
    <property type="entry name" value="GFO_IDH_MocA_C2"/>
    <property type="match status" value="1"/>
</dbReference>
<keyword evidence="1" id="KW-0732">Signal</keyword>
<dbReference type="AlphaFoldDB" id="A0A225DVD8"/>
<feature type="domain" description="Gfo/Idh/MocA-like oxidoreductase bacterial type C-terminal" evidence="3">
    <location>
        <begin position="213"/>
        <end position="277"/>
    </location>
</feature>
<sequence>MNAFNRREFLERSAILSAAVAAGASLPAGAAEAPVKTAARAANDRLRVAVVGVRGRGMSHVAGFLSKNANCTIDVVCDCDEAVIGKAVDSIKKAQGEAPRYEKDIRKVIDDKNIDVVSIATPNHWHALMAVWAMRAGKDVYVEKPATHNVHEGRLMIEAARKYNRICQVGTQSRSTTGMRAAIEFIHAGKIGKVDLAYATCYKPRNSIGKVDKPTAPPASMDYDLWCGPAPKLPVMRKGLHYDWHWIWAYGNGDLGNQGVHEMDKARWGLGQTTMPASVVSLGGRFGYVDDGETANTQLALFDYGSSHMIFEVRGLKTDDYKGVKVGNIWFGENGYVVCPSYSSGLAYDKDGKQIAKFGGGGDQSHFDNFVKGVRSRKLTDLNCEVAEGHLSAALCHLANISYRLGKETPFDANLTELAGTKDAAVVEAVSRMKLHLTDNKVDLAKAIGRVGPKLTIDPKTEKFTGSDVAKANDMLFREYRKGFDITEAV</sequence>
<evidence type="ECO:0000259" key="3">
    <source>
        <dbReference type="Pfam" id="PF19051"/>
    </source>
</evidence>
<evidence type="ECO:0000313" key="5">
    <source>
        <dbReference type="Proteomes" id="UP000214646"/>
    </source>
</evidence>
<evidence type="ECO:0000313" key="4">
    <source>
        <dbReference type="EMBL" id="OWK41586.1"/>
    </source>
</evidence>
<comment type="caution">
    <text evidence="4">The sequence shown here is derived from an EMBL/GenBank/DDBJ whole genome shotgun (WGS) entry which is preliminary data.</text>
</comment>
<organism evidence="4 5">
    <name type="scientific">Fimbriiglobus ruber</name>
    <dbReference type="NCBI Taxonomy" id="1908690"/>
    <lineage>
        <taxon>Bacteria</taxon>
        <taxon>Pseudomonadati</taxon>
        <taxon>Planctomycetota</taxon>
        <taxon>Planctomycetia</taxon>
        <taxon>Gemmatales</taxon>
        <taxon>Gemmataceae</taxon>
        <taxon>Fimbriiglobus</taxon>
    </lineage>
</organism>
<reference evidence="5" key="1">
    <citation type="submission" date="2017-06" db="EMBL/GenBank/DDBJ databases">
        <title>Genome analysis of Fimbriiglobus ruber SP5, the first member of the order Planctomycetales with confirmed chitinolytic capability.</title>
        <authorList>
            <person name="Ravin N.V."/>
            <person name="Rakitin A.L."/>
            <person name="Ivanova A.A."/>
            <person name="Beletsky A.V."/>
            <person name="Kulichevskaya I.S."/>
            <person name="Mardanov A.V."/>
            <person name="Dedysh S.N."/>
        </authorList>
    </citation>
    <scope>NUCLEOTIDE SEQUENCE [LARGE SCALE GENOMIC DNA]</scope>
    <source>
        <strain evidence="5">SP5</strain>
    </source>
</reference>
<protein>
    <submittedName>
        <fullName evidence="4">Myo-inositol 2-dehydrogenase</fullName>
    </submittedName>
</protein>
<proteinExistence type="predicted"/>
<dbReference type="Gene3D" id="3.40.50.720">
    <property type="entry name" value="NAD(P)-binding Rossmann-like Domain"/>
    <property type="match status" value="1"/>
</dbReference>
<dbReference type="SUPFAM" id="SSF55347">
    <property type="entry name" value="Glyceraldehyde-3-phosphate dehydrogenase-like, C-terminal domain"/>
    <property type="match status" value="1"/>
</dbReference>
<dbReference type="Proteomes" id="UP000214646">
    <property type="component" value="Unassembled WGS sequence"/>
</dbReference>
<dbReference type="OrthoDB" id="9788246at2"/>
<dbReference type="Pfam" id="PF01408">
    <property type="entry name" value="GFO_IDH_MocA"/>
    <property type="match status" value="1"/>
</dbReference>
<gene>
    <name evidence="4" type="ORF">FRUB_03664</name>
</gene>
<dbReference type="PANTHER" id="PTHR43818:SF5">
    <property type="entry name" value="OXIDOREDUCTASE FAMILY PROTEIN"/>
    <property type="match status" value="1"/>
</dbReference>
<dbReference type="Gene3D" id="3.30.360.10">
    <property type="entry name" value="Dihydrodipicolinate Reductase, domain 2"/>
    <property type="match status" value="1"/>
</dbReference>
<dbReference type="PANTHER" id="PTHR43818">
    <property type="entry name" value="BCDNA.GH03377"/>
    <property type="match status" value="1"/>
</dbReference>
<dbReference type="GO" id="GO:0000166">
    <property type="term" value="F:nucleotide binding"/>
    <property type="evidence" value="ECO:0007669"/>
    <property type="project" value="InterPro"/>
</dbReference>
<feature type="domain" description="Gfo/Idh/MocA-like oxidoreductase N-terminal" evidence="2">
    <location>
        <begin position="46"/>
        <end position="170"/>
    </location>
</feature>
<evidence type="ECO:0000259" key="2">
    <source>
        <dbReference type="Pfam" id="PF01408"/>
    </source>
</evidence>
<name>A0A225DVD8_9BACT</name>
<accession>A0A225DVD8</accession>
<feature type="signal peptide" evidence="1">
    <location>
        <begin position="1"/>
        <end position="30"/>
    </location>
</feature>
<dbReference type="InterPro" id="IPR050463">
    <property type="entry name" value="Gfo/Idh/MocA_oxidrdct_glycsds"/>
</dbReference>
<dbReference type="RefSeq" id="WP_088254876.1">
    <property type="nucleotide sequence ID" value="NZ_NIDE01000005.1"/>
</dbReference>